<evidence type="ECO:0000313" key="11">
    <source>
        <dbReference type="Proteomes" id="UP000442707"/>
    </source>
</evidence>
<comment type="caution">
    <text evidence="10">The sequence shown here is derived from an EMBL/GenBank/DDBJ whole genome shotgun (WGS) entry which is preliminary data.</text>
</comment>
<evidence type="ECO:0000259" key="9">
    <source>
        <dbReference type="Pfam" id="PF08281"/>
    </source>
</evidence>
<dbReference type="EMBL" id="VZRB01000002">
    <property type="protein sequence ID" value="KAB1150039.1"/>
    <property type="molecule type" value="Genomic_DNA"/>
</dbReference>
<evidence type="ECO:0000256" key="4">
    <source>
        <dbReference type="ARBA" id="ARBA00023125"/>
    </source>
</evidence>
<evidence type="ECO:0000259" key="8">
    <source>
        <dbReference type="Pfam" id="PF04542"/>
    </source>
</evidence>
<dbReference type="NCBIfam" id="TIGR02937">
    <property type="entry name" value="sigma70-ECF"/>
    <property type="match status" value="1"/>
</dbReference>
<name>A0A6H9V9R7_9ACTN</name>
<feature type="domain" description="RNA polymerase sigma-70 region 2" evidence="8">
    <location>
        <begin position="173"/>
        <end position="235"/>
    </location>
</feature>
<dbReference type="InterPro" id="IPR036388">
    <property type="entry name" value="WH-like_DNA-bd_sf"/>
</dbReference>
<protein>
    <recommendedName>
        <fullName evidence="6">RNA polymerase sigma factor</fullName>
    </recommendedName>
</protein>
<gene>
    <name evidence="10" type="ORF">F7R91_04290</name>
</gene>
<keyword evidence="4 6" id="KW-0238">DNA-binding</keyword>
<dbReference type="GO" id="GO:0003677">
    <property type="term" value="F:DNA binding"/>
    <property type="evidence" value="ECO:0007669"/>
    <property type="project" value="UniProtKB-KW"/>
</dbReference>
<comment type="similarity">
    <text evidence="1 6">Belongs to the sigma-70 factor family. ECF subfamily.</text>
</comment>
<dbReference type="CDD" id="cd06171">
    <property type="entry name" value="Sigma70_r4"/>
    <property type="match status" value="1"/>
</dbReference>
<accession>A0A6H9V9R7</accession>
<feature type="region of interest" description="Disordered" evidence="7">
    <location>
        <begin position="122"/>
        <end position="150"/>
    </location>
</feature>
<dbReference type="GO" id="GO:0006352">
    <property type="term" value="P:DNA-templated transcription initiation"/>
    <property type="evidence" value="ECO:0007669"/>
    <property type="project" value="InterPro"/>
</dbReference>
<dbReference type="Gene3D" id="1.10.10.10">
    <property type="entry name" value="Winged helix-like DNA-binding domain superfamily/Winged helix DNA-binding domain"/>
    <property type="match status" value="1"/>
</dbReference>
<feature type="compositionally biased region" description="Basic and acidic residues" evidence="7">
    <location>
        <begin position="129"/>
        <end position="146"/>
    </location>
</feature>
<evidence type="ECO:0000256" key="1">
    <source>
        <dbReference type="ARBA" id="ARBA00010641"/>
    </source>
</evidence>
<feature type="domain" description="RNA polymerase sigma factor 70 region 4 type 2" evidence="9">
    <location>
        <begin position="266"/>
        <end position="316"/>
    </location>
</feature>
<dbReference type="AlphaFoldDB" id="A0A6H9V9R7"/>
<dbReference type="Pfam" id="PF08281">
    <property type="entry name" value="Sigma70_r4_2"/>
    <property type="match status" value="1"/>
</dbReference>
<dbReference type="Pfam" id="PF04542">
    <property type="entry name" value="Sigma70_r2"/>
    <property type="match status" value="1"/>
</dbReference>
<keyword evidence="3 6" id="KW-0731">Sigma factor</keyword>
<keyword evidence="2 6" id="KW-0805">Transcription regulation</keyword>
<evidence type="ECO:0000256" key="3">
    <source>
        <dbReference type="ARBA" id="ARBA00023082"/>
    </source>
</evidence>
<dbReference type="InterPro" id="IPR013324">
    <property type="entry name" value="RNA_pol_sigma_r3/r4-like"/>
</dbReference>
<dbReference type="InterPro" id="IPR000838">
    <property type="entry name" value="RNA_pol_sigma70_ECF_CS"/>
</dbReference>
<dbReference type="PANTHER" id="PTHR43133">
    <property type="entry name" value="RNA POLYMERASE ECF-TYPE SIGMA FACTO"/>
    <property type="match status" value="1"/>
</dbReference>
<dbReference type="SUPFAM" id="SSF88659">
    <property type="entry name" value="Sigma3 and sigma4 domains of RNA polymerase sigma factors"/>
    <property type="match status" value="1"/>
</dbReference>
<dbReference type="InterPro" id="IPR039425">
    <property type="entry name" value="RNA_pol_sigma-70-like"/>
</dbReference>
<dbReference type="GO" id="GO:0016987">
    <property type="term" value="F:sigma factor activity"/>
    <property type="evidence" value="ECO:0007669"/>
    <property type="project" value="UniProtKB-KW"/>
</dbReference>
<feature type="region of interest" description="Disordered" evidence="7">
    <location>
        <begin position="62"/>
        <end position="109"/>
    </location>
</feature>
<dbReference type="InterPro" id="IPR013325">
    <property type="entry name" value="RNA_pol_sigma_r2"/>
</dbReference>
<proteinExistence type="inferred from homology"/>
<evidence type="ECO:0000256" key="6">
    <source>
        <dbReference type="RuleBase" id="RU000716"/>
    </source>
</evidence>
<evidence type="ECO:0000256" key="7">
    <source>
        <dbReference type="SAM" id="MobiDB-lite"/>
    </source>
</evidence>
<dbReference type="PROSITE" id="PS01063">
    <property type="entry name" value="SIGMA70_ECF"/>
    <property type="match status" value="1"/>
</dbReference>
<dbReference type="Proteomes" id="UP000442707">
    <property type="component" value="Unassembled WGS sequence"/>
</dbReference>
<dbReference type="Gene3D" id="1.10.1740.10">
    <property type="match status" value="1"/>
</dbReference>
<keyword evidence="11" id="KW-1185">Reference proteome</keyword>
<dbReference type="SUPFAM" id="SSF88946">
    <property type="entry name" value="Sigma2 domain of RNA polymerase sigma factors"/>
    <property type="match status" value="1"/>
</dbReference>
<evidence type="ECO:0000256" key="5">
    <source>
        <dbReference type="ARBA" id="ARBA00023163"/>
    </source>
</evidence>
<dbReference type="GO" id="GO:0006950">
    <property type="term" value="P:response to stress"/>
    <property type="evidence" value="ECO:0007669"/>
    <property type="project" value="UniProtKB-ARBA"/>
</dbReference>
<dbReference type="InterPro" id="IPR007627">
    <property type="entry name" value="RNA_pol_sigma70_r2"/>
</dbReference>
<dbReference type="InterPro" id="IPR014284">
    <property type="entry name" value="RNA_pol_sigma-70_dom"/>
</dbReference>
<keyword evidence="5 6" id="KW-0804">Transcription</keyword>
<evidence type="ECO:0000256" key="2">
    <source>
        <dbReference type="ARBA" id="ARBA00023015"/>
    </source>
</evidence>
<dbReference type="PANTHER" id="PTHR43133:SF52">
    <property type="entry name" value="ECF RNA POLYMERASE SIGMA FACTOR SIGL"/>
    <property type="match status" value="1"/>
</dbReference>
<sequence>MQIVIEDAGPGGVVLLRRVGGMGQLAGVGAQQVVGGVPAGCPFVHEVRLGQFGQQVMGVGDGEAREARGGGRRGVRARMQGDQPEQPRGGRGEGVVRGQENGPYVDRRVSVTEGVQTAVTVGEFTGEGCQREGRAGQGPSRRDGQGKRQPVAVFDDLVDSRRLGGHLSRTEEAALLRFATTLTLGDVHSAEDLVQEALLRAWRQAERLISTQGLARPWLFTVVRRLAIDGLRARRTRPFELSASDVDLDVEGVPDVGERMVTAYVLREAMAELAPYHREVLVHRYYLDHSVEDTAAVLSIPIGTVKSRTSHALKALRHVLTSQGFHARR</sequence>
<dbReference type="InterPro" id="IPR013249">
    <property type="entry name" value="RNA_pol_sigma70_r4_t2"/>
</dbReference>
<organism evidence="10 11">
    <name type="scientific">Streptomyces luteolifulvus</name>
    <dbReference type="NCBI Taxonomy" id="2615112"/>
    <lineage>
        <taxon>Bacteria</taxon>
        <taxon>Bacillati</taxon>
        <taxon>Actinomycetota</taxon>
        <taxon>Actinomycetes</taxon>
        <taxon>Kitasatosporales</taxon>
        <taxon>Streptomycetaceae</taxon>
        <taxon>Streptomyces</taxon>
    </lineage>
</organism>
<evidence type="ECO:0000313" key="10">
    <source>
        <dbReference type="EMBL" id="KAB1150039.1"/>
    </source>
</evidence>
<reference evidence="10 11" key="1">
    <citation type="submission" date="2019-09" db="EMBL/GenBank/DDBJ databases">
        <title>Screening of Novel Bioactive Compounds from Soil-Associated.</title>
        <authorList>
            <person name="Zhao S."/>
        </authorList>
    </citation>
    <scope>NUCLEOTIDE SEQUENCE [LARGE SCALE GENOMIC DNA]</scope>
    <source>
        <strain evidence="10 11">HIT-DPA4</strain>
    </source>
</reference>